<dbReference type="PANTHER" id="PTHR33172">
    <property type="entry name" value="OS08G0516900 PROTEIN"/>
    <property type="match status" value="1"/>
</dbReference>
<sequence length="174" mass="19054">MDASSLIPQSNHGTMVESSEDEDHSLGSLSSFSEDDQDSSSLDFMDDATSSSSSSSSSSLDDKEPAVFQMSSLMTHLPIKRGLSKHYQGKSQSFTSLSNLKCLEDLVKPERFPCRKRLKSSKSYGNGLDSQKALSPKECSRAITKKNSKRHGLFGNKPPIHPQRTGTLFCLKGM</sequence>
<feature type="compositionally biased region" description="Low complexity" evidence="3">
    <location>
        <begin position="50"/>
        <end position="59"/>
    </location>
</feature>
<evidence type="ECO:0000256" key="1">
    <source>
        <dbReference type="ARBA" id="ARBA00004123"/>
    </source>
</evidence>
<comment type="subcellular location">
    <subcellularLocation>
        <location evidence="1">Nucleus</location>
    </subcellularLocation>
</comment>
<dbReference type="GO" id="GO:0005634">
    <property type="term" value="C:nucleus"/>
    <property type="evidence" value="ECO:0007669"/>
    <property type="project" value="UniProtKB-SubCell"/>
</dbReference>
<comment type="caution">
    <text evidence="4">The sequence shown here is derived from an EMBL/GenBank/DDBJ whole genome shotgun (WGS) entry which is preliminary data.</text>
</comment>
<dbReference type="InterPro" id="IPR051992">
    <property type="entry name" value="OxStress_Response_Reg"/>
</dbReference>
<evidence type="ECO:0008006" key="6">
    <source>
        <dbReference type="Google" id="ProtNLM"/>
    </source>
</evidence>
<organism evidence="4 5">
    <name type="scientific">Dioscorea zingiberensis</name>
    <dbReference type="NCBI Taxonomy" id="325984"/>
    <lineage>
        <taxon>Eukaryota</taxon>
        <taxon>Viridiplantae</taxon>
        <taxon>Streptophyta</taxon>
        <taxon>Embryophyta</taxon>
        <taxon>Tracheophyta</taxon>
        <taxon>Spermatophyta</taxon>
        <taxon>Magnoliopsida</taxon>
        <taxon>Liliopsida</taxon>
        <taxon>Dioscoreales</taxon>
        <taxon>Dioscoreaceae</taxon>
        <taxon>Dioscorea</taxon>
    </lineage>
</organism>
<evidence type="ECO:0000256" key="2">
    <source>
        <dbReference type="ARBA" id="ARBA00023242"/>
    </source>
</evidence>
<feature type="compositionally biased region" description="Basic residues" evidence="3">
    <location>
        <begin position="143"/>
        <end position="152"/>
    </location>
</feature>
<keyword evidence="2" id="KW-0539">Nucleus</keyword>
<proteinExistence type="predicted"/>
<dbReference type="OrthoDB" id="1938584at2759"/>
<feature type="region of interest" description="Disordered" evidence="3">
    <location>
        <begin position="1"/>
        <end position="64"/>
    </location>
</feature>
<feature type="compositionally biased region" description="Polar residues" evidence="3">
    <location>
        <begin position="1"/>
        <end position="17"/>
    </location>
</feature>
<keyword evidence="5" id="KW-1185">Reference proteome</keyword>
<protein>
    <recommendedName>
        <fullName evidence="6">Oxidative stress 3</fullName>
    </recommendedName>
</protein>
<dbReference type="EMBL" id="JAGGNH010000007">
    <property type="protein sequence ID" value="KAJ0966806.1"/>
    <property type="molecule type" value="Genomic_DNA"/>
</dbReference>
<evidence type="ECO:0000313" key="4">
    <source>
        <dbReference type="EMBL" id="KAJ0966806.1"/>
    </source>
</evidence>
<dbReference type="AlphaFoldDB" id="A0A9D5C530"/>
<feature type="compositionally biased region" description="Polar residues" evidence="3">
    <location>
        <begin position="121"/>
        <end position="133"/>
    </location>
</feature>
<dbReference type="PANTHER" id="PTHR33172:SF29">
    <property type="entry name" value="OS06G0559400 PROTEIN"/>
    <property type="match status" value="1"/>
</dbReference>
<reference evidence="4" key="2">
    <citation type="journal article" date="2022" name="Hortic Res">
        <title>The genome of Dioscorea zingiberensis sheds light on the biosynthesis, origin and evolution of the medicinally important diosgenin saponins.</title>
        <authorList>
            <person name="Li Y."/>
            <person name="Tan C."/>
            <person name="Li Z."/>
            <person name="Guo J."/>
            <person name="Li S."/>
            <person name="Chen X."/>
            <person name="Wang C."/>
            <person name="Dai X."/>
            <person name="Yang H."/>
            <person name="Song W."/>
            <person name="Hou L."/>
            <person name="Xu J."/>
            <person name="Tong Z."/>
            <person name="Xu A."/>
            <person name="Yuan X."/>
            <person name="Wang W."/>
            <person name="Yang Q."/>
            <person name="Chen L."/>
            <person name="Sun Z."/>
            <person name="Wang K."/>
            <person name="Pan B."/>
            <person name="Chen J."/>
            <person name="Bao Y."/>
            <person name="Liu F."/>
            <person name="Qi X."/>
            <person name="Gang D.R."/>
            <person name="Wen J."/>
            <person name="Li J."/>
        </authorList>
    </citation>
    <scope>NUCLEOTIDE SEQUENCE</scope>
    <source>
        <strain evidence="4">Dzin_1.0</strain>
    </source>
</reference>
<feature type="region of interest" description="Disordered" evidence="3">
    <location>
        <begin position="119"/>
        <end position="165"/>
    </location>
</feature>
<accession>A0A9D5C530</accession>
<name>A0A9D5C530_9LILI</name>
<gene>
    <name evidence="4" type="ORF">J5N97_023723</name>
</gene>
<evidence type="ECO:0000313" key="5">
    <source>
        <dbReference type="Proteomes" id="UP001085076"/>
    </source>
</evidence>
<dbReference type="GO" id="GO:0006950">
    <property type="term" value="P:response to stress"/>
    <property type="evidence" value="ECO:0007669"/>
    <property type="project" value="UniProtKB-ARBA"/>
</dbReference>
<evidence type="ECO:0000256" key="3">
    <source>
        <dbReference type="SAM" id="MobiDB-lite"/>
    </source>
</evidence>
<dbReference type="Proteomes" id="UP001085076">
    <property type="component" value="Miscellaneous, Linkage group lg07"/>
</dbReference>
<reference evidence="4" key="1">
    <citation type="submission" date="2021-03" db="EMBL/GenBank/DDBJ databases">
        <authorList>
            <person name="Li Z."/>
            <person name="Yang C."/>
        </authorList>
    </citation>
    <scope>NUCLEOTIDE SEQUENCE</scope>
    <source>
        <strain evidence="4">Dzin_1.0</strain>
        <tissue evidence="4">Leaf</tissue>
    </source>
</reference>